<dbReference type="GO" id="GO:0008820">
    <property type="term" value="F:cobinamide phosphate guanylyltransferase activity"/>
    <property type="evidence" value="ECO:0007669"/>
    <property type="project" value="UniProtKB-UniRule"/>
</dbReference>
<evidence type="ECO:0000256" key="14">
    <source>
        <dbReference type="PIRNR" id="PIRNR006135"/>
    </source>
</evidence>
<evidence type="ECO:0000256" key="8">
    <source>
        <dbReference type="ARBA" id="ARBA00022573"/>
    </source>
</evidence>
<dbReference type="PIRSF" id="PIRSF006135">
    <property type="entry name" value="CobU"/>
    <property type="match status" value="1"/>
</dbReference>
<dbReference type="GO" id="GO:0005525">
    <property type="term" value="F:GTP binding"/>
    <property type="evidence" value="ECO:0007669"/>
    <property type="project" value="UniProtKB-UniRule"/>
</dbReference>
<evidence type="ECO:0000313" key="17">
    <source>
        <dbReference type="EMBL" id="TXL73057.1"/>
    </source>
</evidence>
<dbReference type="Proteomes" id="UP000321638">
    <property type="component" value="Unassembled WGS sequence"/>
</dbReference>
<comment type="pathway">
    <text evidence="5 14">Cofactor biosynthesis; adenosylcobalamin biosynthesis; adenosylcobalamin from cob(II)yrinate a,c-diamide: step 6/7.</text>
</comment>
<evidence type="ECO:0000256" key="5">
    <source>
        <dbReference type="ARBA" id="ARBA00004692"/>
    </source>
</evidence>
<comment type="pathway">
    <text evidence="6 14">Cofactor biosynthesis; adenosylcobalamin biosynthesis; adenosylcobalamin from cob(II)yrinate a,c-diamide: step 5/7.</text>
</comment>
<feature type="binding site" evidence="16">
    <location>
        <begin position="45"/>
        <end position="47"/>
    </location>
    <ligand>
        <name>GTP</name>
        <dbReference type="ChEBI" id="CHEBI:37565"/>
    </ligand>
</feature>
<dbReference type="GO" id="GO:0009236">
    <property type="term" value="P:cobalamin biosynthetic process"/>
    <property type="evidence" value="ECO:0007669"/>
    <property type="project" value="UniProtKB-UniRule"/>
</dbReference>
<evidence type="ECO:0000256" key="1">
    <source>
        <dbReference type="ARBA" id="ARBA00000312"/>
    </source>
</evidence>
<evidence type="ECO:0000256" key="13">
    <source>
        <dbReference type="ARBA" id="ARBA00023134"/>
    </source>
</evidence>
<organism evidence="17 18">
    <name type="scientific">Vineibacter terrae</name>
    <dbReference type="NCBI Taxonomy" id="2586908"/>
    <lineage>
        <taxon>Bacteria</taxon>
        <taxon>Pseudomonadati</taxon>
        <taxon>Pseudomonadota</taxon>
        <taxon>Alphaproteobacteria</taxon>
        <taxon>Hyphomicrobiales</taxon>
        <taxon>Vineibacter</taxon>
    </lineage>
</organism>
<evidence type="ECO:0000256" key="4">
    <source>
        <dbReference type="ARBA" id="ARBA00003889"/>
    </source>
</evidence>
<comment type="caution">
    <text evidence="17">The sequence shown here is derived from an EMBL/GenBank/DDBJ whole genome shotgun (WGS) entry which is preliminary data.</text>
</comment>
<keyword evidence="9 14" id="KW-0808">Transferase</keyword>
<evidence type="ECO:0000256" key="16">
    <source>
        <dbReference type="PIRSR" id="PIRSR006135-2"/>
    </source>
</evidence>
<feature type="binding site" evidence="16">
    <location>
        <position position="100"/>
    </location>
    <ligand>
        <name>GTP</name>
        <dbReference type="ChEBI" id="CHEBI:37565"/>
    </ligand>
</feature>
<evidence type="ECO:0000256" key="7">
    <source>
        <dbReference type="ARBA" id="ARBA00007490"/>
    </source>
</evidence>
<comment type="similarity">
    <text evidence="7 14">Belongs to the CobU/CobP family.</text>
</comment>
<protein>
    <recommendedName>
        <fullName evidence="14">Bifunctional adenosylcobalamin biosynthesis protein</fullName>
        <ecNumber evidence="14">2.7.1.156</ecNumber>
        <ecNumber evidence="14">2.7.7.62</ecNumber>
    </recommendedName>
</protein>
<keyword evidence="18" id="KW-1185">Reference proteome</keyword>
<reference evidence="17 18" key="1">
    <citation type="submission" date="2019-06" db="EMBL/GenBank/DDBJ databases">
        <title>New taxonomy in bacterial strain CC-CFT640, isolated from vineyard.</title>
        <authorList>
            <person name="Lin S.-Y."/>
            <person name="Tsai C.-F."/>
            <person name="Young C.-C."/>
        </authorList>
    </citation>
    <scope>NUCLEOTIDE SEQUENCE [LARGE SCALE GENOMIC DNA]</scope>
    <source>
        <strain evidence="17 18">CC-CFT640</strain>
    </source>
</reference>
<dbReference type="NCBIfam" id="NF004469">
    <property type="entry name" value="PRK05800.1"/>
    <property type="match status" value="1"/>
</dbReference>
<dbReference type="EMBL" id="VDUZ01000028">
    <property type="protein sequence ID" value="TXL73057.1"/>
    <property type="molecule type" value="Genomic_DNA"/>
</dbReference>
<comment type="catalytic activity">
    <reaction evidence="2 14">
        <text>adenosylcob(III)inamide phosphate + GTP + H(+) = adenosylcob(III)inamide-GDP + diphosphate</text>
        <dbReference type="Rhea" id="RHEA:22712"/>
        <dbReference type="ChEBI" id="CHEBI:15378"/>
        <dbReference type="ChEBI" id="CHEBI:33019"/>
        <dbReference type="ChEBI" id="CHEBI:37565"/>
        <dbReference type="ChEBI" id="CHEBI:58502"/>
        <dbReference type="ChEBI" id="CHEBI:60487"/>
        <dbReference type="EC" id="2.7.7.62"/>
    </reaction>
</comment>
<name>A0A5C8PHV5_9HYPH</name>
<feature type="binding site" evidence="16">
    <location>
        <position position="79"/>
    </location>
    <ligand>
        <name>GTP</name>
        <dbReference type="ChEBI" id="CHEBI:37565"/>
    </ligand>
</feature>
<evidence type="ECO:0000256" key="11">
    <source>
        <dbReference type="ARBA" id="ARBA00022777"/>
    </source>
</evidence>
<evidence type="ECO:0000256" key="10">
    <source>
        <dbReference type="ARBA" id="ARBA00022741"/>
    </source>
</evidence>
<dbReference type="UniPathway" id="UPA00148">
    <property type="reaction ID" value="UER00236"/>
</dbReference>
<dbReference type="GO" id="GO:0043752">
    <property type="term" value="F:adenosylcobinamide kinase activity"/>
    <property type="evidence" value="ECO:0007669"/>
    <property type="project" value="UniProtKB-EC"/>
</dbReference>
<evidence type="ECO:0000256" key="15">
    <source>
        <dbReference type="PIRSR" id="PIRSR006135-1"/>
    </source>
</evidence>
<keyword evidence="13 14" id="KW-0342">GTP-binding</keyword>
<dbReference type="OrthoDB" id="9788370at2"/>
<dbReference type="GO" id="GO:0005524">
    <property type="term" value="F:ATP binding"/>
    <property type="evidence" value="ECO:0007669"/>
    <property type="project" value="UniProtKB-UniRule"/>
</dbReference>
<dbReference type="EC" id="2.7.7.62" evidence="14"/>
<feature type="active site" description="GMP-histidine intermediate" evidence="15">
    <location>
        <position position="67"/>
    </location>
</feature>
<dbReference type="Pfam" id="PF02283">
    <property type="entry name" value="CobU"/>
    <property type="match status" value="1"/>
</dbReference>
<comment type="catalytic activity">
    <reaction evidence="3">
        <text>adenosylcob(III)inamide + GTP = adenosylcob(III)inamide phosphate + GDP + H(+)</text>
        <dbReference type="Rhea" id="RHEA:15765"/>
        <dbReference type="ChEBI" id="CHEBI:2480"/>
        <dbReference type="ChEBI" id="CHEBI:15378"/>
        <dbReference type="ChEBI" id="CHEBI:37565"/>
        <dbReference type="ChEBI" id="CHEBI:58189"/>
        <dbReference type="ChEBI" id="CHEBI:58502"/>
        <dbReference type="EC" id="2.7.1.156"/>
    </reaction>
</comment>
<keyword evidence="12 14" id="KW-0067">ATP-binding</keyword>
<evidence type="ECO:0000313" key="18">
    <source>
        <dbReference type="Proteomes" id="UP000321638"/>
    </source>
</evidence>
<dbReference type="EC" id="2.7.1.156" evidence="14"/>
<dbReference type="CDD" id="cd00544">
    <property type="entry name" value="CobU"/>
    <property type="match status" value="1"/>
</dbReference>
<evidence type="ECO:0000256" key="6">
    <source>
        <dbReference type="ARBA" id="ARBA00005159"/>
    </source>
</evidence>
<dbReference type="PANTHER" id="PTHR34848">
    <property type="match status" value="1"/>
</dbReference>
<feature type="binding site" evidence="16">
    <location>
        <begin position="15"/>
        <end position="22"/>
    </location>
    <ligand>
        <name>GTP</name>
        <dbReference type="ChEBI" id="CHEBI:37565"/>
    </ligand>
</feature>
<gene>
    <name evidence="17" type="primary">cobU</name>
    <name evidence="17" type="ORF">FHP25_22955</name>
</gene>
<dbReference type="PANTHER" id="PTHR34848:SF1">
    <property type="entry name" value="BIFUNCTIONAL ADENOSYLCOBALAMIN BIOSYNTHESIS PROTEIN COBU"/>
    <property type="match status" value="1"/>
</dbReference>
<evidence type="ECO:0000256" key="2">
    <source>
        <dbReference type="ARBA" id="ARBA00000711"/>
    </source>
</evidence>
<dbReference type="AlphaFoldDB" id="A0A5C8PHV5"/>
<comment type="catalytic activity">
    <reaction evidence="1 14">
        <text>adenosylcob(III)inamide + ATP = adenosylcob(III)inamide phosphate + ADP + H(+)</text>
        <dbReference type="Rhea" id="RHEA:15769"/>
        <dbReference type="ChEBI" id="CHEBI:2480"/>
        <dbReference type="ChEBI" id="CHEBI:15378"/>
        <dbReference type="ChEBI" id="CHEBI:30616"/>
        <dbReference type="ChEBI" id="CHEBI:58502"/>
        <dbReference type="ChEBI" id="CHEBI:456216"/>
        <dbReference type="EC" id="2.7.1.156"/>
    </reaction>
</comment>
<evidence type="ECO:0000256" key="3">
    <source>
        <dbReference type="ARBA" id="ARBA00001522"/>
    </source>
</evidence>
<dbReference type="RefSeq" id="WP_147849313.1">
    <property type="nucleotide sequence ID" value="NZ_VDUZ01000028.1"/>
</dbReference>
<comment type="function">
    <text evidence="4 14">Catalyzes ATP-dependent phosphorylation of adenosylcobinamide and addition of GMP to adenosylcobinamide phosphate.</text>
</comment>
<keyword evidence="11 14" id="KW-0418">Kinase</keyword>
<dbReference type="SUPFAM" id="SSF52540">
    <property type="entry name" value="P-loop containing nucleoside triphosphate hydrolases"/>
    <property type="match status" value="1"/>
</dbReference>
<dbReference type="InterPro" id="IPR003203">
    <property type="entry name" value="CobU/CobP"/>
</dbReference>
<dbReference type="InterPro" id="IPR027417">
    <property type="entry name" value="P-loop_NTPase"/>
</dbReference>
<proteinExistence type="inferred from homology"/>
<evidence type="ECO:0000256" key="9">
    <source>
        <dbReference type="ARBA" id="ARBA00022679"/>
    </source>
</evidence>
<feature type="binding site" evidence="16">
    <location>
        <begin position="68"/>
        <end position="71"/>
    </location>
    <ligand>
        <name>GTP</name>
        <dbReference type="ChEBI" id="CHEBI:37565"/>
    </ligand>
</feature>
<keyword evidence="8 14" id="KW-0169">Cobalamin biosynthesis</keyword>
<accession>A0A5C8PHV5</accession>
<keyword evidence="10 14" id="KW-0547">Nucleotide-binding</keyword>
<sequence length="190" mass="20023">MAAALPLPHVTLVLGGARSGKSTYAEKLVEGTLAGGAPRPALLVATADLADSARHSDDEMAARVAMHRRRRGAHWQTIEEPVDIAAVLRRQDGTRPVLVDCLTLWLSNLLLRGHDVDSAGESLAAALADSRATVVLVANEVGLGIVPDNALARRFRDEAGRLNMRLARQAGQVVLLVAGLPMAIKGVLPA</sequence>
<evidence type="ECO:0000256" key="12">
    <source>
        <dbReference type="ARBA" id="ARBA00022840"/>
    </source>
</evidence>
<keyword evidence="17" id="KW-0548">Nucleotidyltransferase</keyword>
<dbReference type="Gene3D" id="3.40.50.300">
    <property type="entry name" value="P-loop containing nucleotide triphosphate hydrolases"/>
    <property type="match status" value="1"/>
</dbReference>